<reference evidence="2" key="1">
    <citation type="submission" date="2023-07" db="EMBL/GenBank/DDBJ databases">
        <title>Verminephrobacter genomes.</title>
        <authorList>
            <person name="Lund M.B."/>
        </authorList>
    </citation>
    <scope>NUCLEOTIDE SEQUENCE [LARGE SCALE GENOMIC DNA]</scope>
    <source>
        <strain evidence="2">AtM5-05</strain>
    </source>
</reference>
<accession>A0ABT3KRU0</accession>
<name>A0ABT3KRU0_9BURK</name>
<dbReference type="EMBL" id="QZCW01000001">
    <property type="protein sequence ID" value="MCW5320644.1"/>
    <property type="molecule type" value="Genomic_DNA"/>
</dbReference>
<dbReference type="Proteomes" id="UP001208935">
    <property type="component" value="Unassembled WGS sequence"/>
</dbReference>
<protein>
    <submittedName>
        <fullName evidence="1">DUF2242 domain-containing protein</fullName>
    </submittedName>
</protein>
<sequence>MGALRKSRHKEGPVLTIPWTHNTLPGHTVWRRALRAGAAACTVLALAGCVGGVTVKTFAVQEKFGSEGTYSRMFDATPAKTCEASRRALLSQGYVISSSRVDLVEGTKSFQPEAESHVQIVVRVVCVPETGDGKVSLGFVTALQDTFVLRKTNNSASLGVGAIGSVSLPVSSTSESLVKVGSETIAKDMFYERFFDLVKRYLAIDQELDG</sequence>
<dbReference type="Pfam" id="PF10001">
    <property type="entry name" value="DUF2242"/>
    <property type="match status" value="1"/>
</dbReference>
<proteinExistence type="predicted"/>
<evidence type="ECO:0000313" key="2">
    <source>
        <dbReference type="Proteomes" id="UP001208935"/>
    </source>
</evidence>
<keyword evidence="2" id="KW-1185">Reference proteome</keyword>
<gene>
    <name evidence="1" type="ORF">D5039_05455</name>
</gene>
<dbReference type="InterPro" id="IPR018718">
    <property type="entry name" value="DUF2242"/>
</dbReference>
<organism evidence="1 2">
    <name type="scientific">Verminephrobacter aporrectodeae subsp. tuberculatae</name>
    <dbReference type="NCBI Taxonomy" id="1110392"/>
    <lineage>
        <taxon>Bacteria</taxon>
        <taxon>Pseudomonadati</taxon>
        <taxon>Pseudomonadota</taxon>
        <taxon>Betaproteobacteria</taxon>
        <taxon>Burkholderiales</taxon>
        <taxon>Comamonadaceae</taxon>
        <taxon>Verminephrobacter</taxon>
    </lineage>
</organism>
<comment type="caution">
    <text evidence="1">The sequence shown here is derived from an EMBL/GenBank/DDBJ whole genome shotgun (WGS) entry which is preliminary data.</text>
</comment>
<evidence type="ECO:0000313" key="1">
    <source>
        <dbReference type="EMBL" id="MCW5320644.1"/>
    </source>
</evidence>